<proteinExistence type="predicted"/>
<dbReference type="Gene3D" id="3.20.100.30">
    <property type="entry name" value="VTC, catalytic tunnel domain"/>
    <property type="match status" value="1"/>
</dbReference>
<dbReference type="EMBL" id="QQRQ01000004">
    <property type="protein sequence ID" value="RFT07158.1"/>
    <property type="molecule type" value="Genomic_DNA"/>
</dbReference>
<evidence type="ECO:0000313" key="3">
    <source>
        <dbReference type="Proteomes" id="UP000260649"/>
    </source>
</evidence>
<evidence type="ECO:0000313" key="2">
    <source>
        <dbReference type="EMBL" id="RFT07158.1"/>
    </source>
</evidence>
<sequence>MDLRHEWKHRINVEDLILLRQRLRLLAKPDPYAVGGCYHIRSLYFDTPSDKALREKLDGVNGREKFRIRCYNRDFSLIHLEKKSKRNGLGRKEKVRLTPDQVQALMNGETNWMMASGNPLLQELCCKMKLQGLRPRTLVDYIREPFVYGPGNVRVTLDHQLRTGLRCVDFLNPECITIPARDATAILEVKWDAFLPDVIRDAVQIPRRRAEAFSKYAVCRMYD</sequence>
<feature type="domain" description="VTC" evidence="1">
    <location>
        <begin position="4"/>
        <end position="219"/>
    </location>
</feature>
<dbReference type="AlphaFoldDB" id="A0A3E2B568"/>
<evidence type="ECO:0000259" key="1">
    <source>
        <dbReference type="Pfam" id="PF09359"/>
    </source>
</evidence>
<dbReference type="GO" id="GO:0006799">
    <property type="term" value="P:polyphosphate biosynthetic process"/>
    <property type="evidence" value="ECO:0007669"/>
    <property type="project" value="UniProtKB-ARBA"/>
</dbReference>
<accession>A0A3E2B568</accession>
<comment type="caution">
    <text evidence="2">The sequence shown here is derived from an EMBL/GenBank/DDBJ whole genome shotgun (WGS) entry which is preliminary data.</text>
</comment>
<dbReference type="GeneID" id="97994905"/>
<dbReference type="Proteomes" id="UP000260649">
    <property type="component" value="Unassembled WGS sequence"/>
</dbReference>
<keyword evidence="3" id="KW-1185">Reference proteome</keyword>
<dbReference type="InterPro" id="IPR042267">
    <property type="entry name" value="VTC_sf"/>
</dbReference>
<dbReference type="SUPFAM" id="SSF55154">
    <property type="entry name" value="CYTH-like phosphatases"/>
    <property type="match status" value="1"/>
</dbReference>
<dbReference type="InterPro" id="IPR018966">
    <property type="entry name" value="VTC_domain"/>
</dbReference>
<dbReference type="OrthoDB" id="9784042at2"/>
<dbReference type="RefSeq" id="WP_117141857.1">
    <property type="nucleotide sequence ID" value="NZ_CAKXKJ010000001.1"/>
</dbReference>
<gene>
    <name evidence="2" type="ORF">DV520_03995</name>
</gene>
<dbReference type="CDD" id="cd07750">
    <property type="entry name" value="PolyPPase_VTC_like"/>
    <property type="match status" value="1"/>
</dbReference>
<name>A0A3E2B568_9FIRM</name>
<protein>
    <submittedName>
        <fullName evidence="2">VTC domain-containing protein</fullName>
    </submittedName>
</protein>
<dbReference type="Pfam" id="PF09359">
    <property type="entry name" value="VTC"/>
    <property type="match status" value="1"/>
</dbReference>
<dbReference type="InterPro" id="IPR033469">
    <property type="entry name" value="CYTH-like_dom_sf"/>
</dbReference>
<organism evidence="2 3">
    <name type="scientific">Evtepia gabavorous</name>
    <dbReference type="NCBI Taxonomy" id="2211183"/>
    <lineage>
        <taxon>Bacteria</taxon>
        <taxon>Bacillati</taxon>
        <taxon>Bacillota</taxon>
        <taxon>Clostridia</taxon>
        <taxon>Eubacteriales</taxon>
        <taxon>Evtepia</taxon>
    </lineage>
</organism>
<reference evidence="2 3" key="1">
    <citation type="submission" date="2018-07" db="EMBL/GenBank/DDBJ databases">
        <title>GABA Modulating Bacteria of the Human Gut Microbiota.</title>
        <authorList>
            <person name="Strandwitz P."/>
            <person name="Kim K.H."/>
            <person name="Terekhova D."/>
            <person name="Liu J.K."/>
            <person name="Sharma A."/>
            <person name="Levering J."/>
            <person name="Mcdonald D."/>
            <person name="Dietrich D."/>
            <person name="Ramadhar T.R."/>
            <person name="Lekbua A."/>
            <person name="Mroue N."/>
            <person name="Liston C."/>
            <person name="Stewart E.J."/>
            <person name="Dubin M.J."/>
            <person name="Zengler K."/>
            <person name="Knight R."/>
            <person name="Gilbert J.A."/>
            <person name="Clardy J."/>
            <person name="Lewis K."/>
        </authorList>
    </citation>
    <scope>NUCLEOTIDE SEQUENCE [LARGE SCALE GENOMIC DNA]</scope>
    <source>
        <strain evidence="2 3">KLE1738</strain>
    </source>
</reference>